<evidence type="ECO:0008006" key="4">
    <source>
        <dbReference type="Google" id="ProtNLM"/>
    </source>
</evidence>
<feature type="chain" id="PRO_5020453023" description="Hydrophobin" evidence="1">
    <location>
        <begin position="21"/>
        <end position="209"/>
    </location>
</feature>
<evidence type="ECO:0000313" key="3">
    <source>
        <dbReference type="Proteomes" id="UP000292402"/>
    </source>
</evidence>
<protein>
    <recommendedName>
        <fullName evidence="4">Hydrophobin</fullName>
    </recommendedName>
</protein>
<sequence>MRLSSFIAVAGVLSISAVSAEPPPPQLQKGVDCKAVNLALTVLKKLGPPATSFCSSYLKIPATKTVSITTTTPTTTVTTSTSTVTVTSRVCEAPKRRSPGQLSNDRSTDLQTGDLELELFKRHNIPALQVFAAAKLSSGCSCLSLTPKTSITATVTAPTSTVDVVATTTTCVVQVCTPNGGQCDLSNPGACCGQACMNAVPFPTCFAFF</sequence>
<keyword evidence="1" id="KW-0732">Signal</keyword>
<comment type="caution">
    <text evidence="2">The sequence shown here is derived from an EMBL/GenBank/DDBJ whole genome shotgun (WGS) entry which is preliminary data.</text>
</comment>
<name>A0A4Q4M2F7_9PLEO</name>
<dbReference type="AlphaFoldDB" id="A0A4Q4M2F7"/>
<organism evidence="2 3">
    <name type="scientific">Alternaria tenuissima</name>
    <dbReference type="NCBI Taxonomy" id="119927"/>
    <lineage>
        <taxon>Eukaryota</taxon>
        <taxon>Fungi</taxon>
        <taxon>Dikarya</taxon>
        <taxon>Ascomycota</taxon>
        <taxon>Pezizomycotina</taxon>
        <taxon>Dothideomycetes</taxon>
        <taxon>Pleosporomycetidae</taxon>
        <taxon>Pleosporales</taxon>
        <taxon>Pleosporineae</taxon>
        <taxon>Pleosporaceae</taxon>
        <taxon>Alternaria</taxon>
        <taxon>Alternaria sect. Alternaria</taxon>
        <taxon>Alternaria alternata complex</taxon>
    </lineage>
</organism>
<dbReference type="Proteomes" id="UP000292402">
    <property type="component" value="Unassembled WGS sequence"/>
</dbReference>
<feature type="signal peptide" evidence="1">
    <location>
        <begin position="1"/>
        <end position="20"/>
    </location>
</feature>
<gene>
    <name evidence="2" type="ORF">AA0114_g11085</name>
</gene>
<accession>A0A4Q4M2F7</accession>
<evidence type="ECO:0000313" key="2">
    <source>
        <dbReference type="EMBL" id="RYN40491.1"/>
    </source>
</evidence>
<dbReference type="EMBL" id="PDXA01000054">
    <property type="protein sequence ID" value="RYN40491.1"/>
    <property type="molecule type" value="Genomic_DNA"/>
</dbReference>
<evidence type="ECO:0000256" key="1">
    <source>
        <dbReference type="SAM" id="SignalP"/>
    </source>
</evidence>
<reference evidence="3" key="1">
    <citation type="journal article" date="2019" name="bioRxiv">
        <title>Genomics, evolutionary history and diagnostics of the Alternaria alternata species group including apple and Asian pear pathotypes.</title>
        <authorList>
            <person name="Armitage A.D."/>
            <person name="Cockerton H.M."/>
            <person name="Sreenivasaprasad S."/>
            <person name="Woodhall J.W."/>
            <person name="Lane C.R."/>
            <person name="Harrison R.J."/>
            <person name="Clarkson J.P."/>
        </authorList>
    </citation>
    <scope>NUCLEOTIDE SEQUENCE [LARGE SCALE GENOMIC DNA]</scope>
    <source>
        <strain evidence="3">FERA 1082</strain>
    </source>
</reference>
<proteinExistence type="predicted"/>